<dbReference type="InterPro" id="IPR051908">
    <property type="entry name" value="Ribosomal_N-acetyltransferase"/>
</dbReference>
<dbReference type="PANTHER" id="PTHR43441:SF10">
    <property type="entry name" value="ACETYLTRANSFERASE"/>
    <property type="match status" value="1"/>
</dbReference>
<gene>
    <name evidence="2" type="ORF">GCM10022419_007130</name>
</gene>
<protein>
    <submittedName>
        <fullName evidence="2">GNAT family protein</fullName>
    </submittedName>
</protein>
<sequence length="184" mass="20430">MNSPLVVPELPAGETFLLRPWRLDDVTVVEEASADPYIPLITTVPSHYSPEEGAAFIRRQWTRSADQVGYSFAIAIADTGHGRAVGQIGLWPGQSGRATVGYWVATSVRGQGVASAALHAVSAWGLERLRIPRLELHVEPWNEPSWKTAERAGFVREGLLRSWQEIGGERRDMYVYSKLARDFS</sequence>
<evidence type="ECO:0000313" key="2">
    <source>
        <dbReference type="EMBL" id="GAA3530687.1"/>
    </source>
</evidence>
<name>A0ABP6VBX1_9ACTN</name>
<dbReference type="InterPro" id="IPR000182">
    <property type="entry name" value="GNAT_dom"/>
</dbReference>
<reference evidence="3" key="1">
    <citation type="journal article" date="2019" name="Int. J. Syst. Evol. Microbiol.">
        <title>The Global Catalogue of Microorganisms (GCM) 10K type strain sequencing project: providing services to taxonomists for standard genome sequencing and annotation.</title>
        <authorList>
            <consortium name="The Broad Institute Genomics Platform"/>
            <consortium name="The Broad Institute Genome Sequencing Center for Infectious Disease"/>
            <person name="Wu L."/>
            <person name="Ma J."/>
        </authorList>
    </citation>
    <scope>NUCLEOTIDE SEQUENCE [LARGE SCALE GENOMIC DNA]</scope>
    <source>
        <strain evidence="3">JCM 17326</strain>
    </source>
</reference>
<dbReference type="Pfam" id="PF13302">
    <property type="entry name" value="Acetyltransf_3"/>
    <property type="match status" value="1"/>
</dbReference>
<dbReference type="PANTHER" id="PTHR43441">
    <property type="entry name" value="RIBOSOMAL-PROTEIN-SERINE ACETYLTRANSFERASE"/>
    <property type="match status" value="1"/>
</dbReference>
<evidence type="ECO:0000259" key="1">
    <source>
        <dbReference type="PROSITE" id="PS51186"/>
    </source>
</evidence>
<dbReference type="PROSITE" id="PS51186">
    <property type="entry name" value="GNAT"/>
    <property type="match status" value="1"/>
</dbReference>
<dbReference type="SUPFAM" id="SSF55729">
    <property type="entry name" value="Acyl-CoA N-acyltransferases (Nat)"/>
    <property type="match status" value="1"/>
</dbReference>
<dbReference type="InterPro" id="IPR016181">
    <property type="entry name" value="Acyl_CoA_acyltransferase"/>
</dbReference>
<dbReference type="EMBL" id="BAABDQ010000001">
    <property type="protein sequence ID" value="GAA3530687.1"/>
    <property type="molecule type" value="Genomic_DNA"/>
</dbReference>
<comment type="caution">
    <text evidence="2">The sequence shown here is derived from an EMBL/GenBank/DDBJ whole genome shotgun (WGS) entry which is preliminary data.</text>
</comment>
<dbReference type="Proteomes" id="UP001500630">
    <property type="component" value="Unassembled WGS sequence"/>
</dbReference>
<proteinExistence type="predicted"/>
<feature type="domain" description="N-acetyltransferase" evidence="1">
    <location>
        <begin position="24"/>
        <end position="181"/>
    </location>
</feature>
<keyword evidence="3" id="KW-1185">Reference proteome</keyword>
<dbReference type="Gene3D" id="3.40.630.30">
    <property type="match status" value="1"/>
</dbReference>
<organism evidence="2 3">
    <name type="scientific">Nonomuraea rosea</name>
    <dbReference type="NCBI Taxonomy" id="638574"/>
    <lineage>
        <taxon>Bacteria</taxon>
        <taxon>Bacillati</taxon>
        <taxon>Actinomycetota</taxon>
        <taxon>Actinomycetes</taxon>
        <taxon>Streptosporangiales</taxon>
        <taxon>Streptosporangiaceae</taxon>
        <taxon>Nonomuraea</taxon>
    </lineage>
</organism>
<accession>A0ABP6VBX1</accession>
<evidence type="ECO:0000313" key="3">
    <source>
        <dbReference type="Proteomes" id="UP001500630"/>
    </source>
</evidence>
<dbReference type="RefSeq" id="WP_345558531.1">
    <property type="nucleotide sequence ID" value="NZ_BAABDQ010000001.1"/>
</dbReference>